<dbReference type="SUPFAM" id="SSF55729">
    <property type="entry name" value="Acyl-CoA N-acyltransferases (Nat)"/>
    <property type="match status" value="1"/>
</dbReference>
<accession>X1JDR5</accession>
<proteinExistence type="predicted"/>
<evidence type="ECO:0000313" key="1">
    <source>
        <dbReference type="EMBL" id="GAH67908.1"/>
    </source>
</evidence>
<reference evidence="1" key="1">
    <citation type="journal article" date="2014" name="Front. Microbiol.">
        <title>High frequency of phylogenetically diverse reductive dehalogenase-homologous genes in deep subseafloor sedimentary metagenomes.</title>
        <authorList>
            <person name="Kawai M."/>
            <person name="Futagami T."/>
            <person name="Toyoda A."/>
            <person name="Takaki Y."/>
            <person name="Nishi S."/>
            <person name="Hori S."/>
            <person name="Arai W."/>
            <person name="Tsubouchi T."/>
            <person name="Morono Y."/>
            <person name="Uchiyama I."/>
            <person name="Ito T."/>
            <person name="Fujiyama A."/>
            <person name="Inagaki F."/>
            <person name="Takami H."/>
        </authorList>
    </citation>
    <scope>NUCLEOTIDE SEQUENCE</scope>
    <source>
        <strain evidence="1">Expedition CK06-06</strain>
    </source>
</reference>
<dbReference type="AlphaFoldDB" id="X1JDR5"/>
<evidence type="ECO:0008006" key="2">
    <source>
        <dbReference type="Google" id="ProtNLM"/>
    </source>
</evidence>
<gene>
    <name evidence="1" type="ORF">S03H2_52679</name>
</gene>
<dbReference type="InterPro" id="IPR016181">
    <property type="entry name" value="Acyl_CoA_acyltransferase"/>
</dbReference>
<sequence>IVNFVNPGFDPQVYADRPGFVETWNATDFDKVVPLAIFAFDRITKELVGFMFCQLNFYQFWAKEPLTQISIDTIIIKKEYTGKGIFSALHNIGKPLSAAAWGYESFEGTTIWANNEKAIKAIFPHCSPLRTHFVVQRRILKKKLF</sequence>
<comment type="caution">
    <text evidence="1">The sequence shown here is derived from an EMBL/GenBank/DDBJ whole genome shotgun (WGS) entry which is preliminary data.</text>
</comment>
<dbReference type="EMBL" id="BARU01033478">
    <property type="protein sequence ID" value="GAH67908.1"/>
    <property type="molecule type" value="Genomic_DNA"/>
</dbReference>
<name>X1JDR5_9ZZZZ</name>
<protein>
    <recommendedName>
        <fullName evidence="2">N-acetyltransferase domain-containing protein</fullName>
    </recommendedName>
</protein>
<feature type="non-terminal residue" evidence="1">
    <location>
        <position position="1"/>
    </location>
</feature>
<organism evidence="1">
    <name type="scientific">marine sediment metagenome</name>
    <dbReference type="NCBI Taxonomy" id="412755"/>
    <lineage>
        <taxon>unclassified sequences</taxon>
        <taxon>metagenomes</taxon>
        <taxon>ecological metagenomes</taxon>
    </lineage>
</organism>